<organism evidence="1 2">
    <name type="scientific">Pectobacterium zantedeschiae</name>
    <dbReference type="NCBI Taxonomy" id="2034769"/>
    <lineage>
        <taxon>Bacteria</taxon>
        <taxon>Pseudomonadati</taxon>
        <taxon>Pseudomonadota</taxon>
        <taxon>Gammaproteobacteria</taxon>
        <taxon>Enterobacterales</taxon>
        <taxon>Pectobacteriaceae</taxon>
        <taxon>Pectobacterium</taxon>
    </lineage>
</organism>
<dbReference type="AlphaFoldDB" id="A0A9X8JLQ1"/>
<comment type="caution">
    <text evidence="1">The sequence shown here is derived from an EMBL/GenBank/DDBJ whole genome shotgun (WGS) entry which is preliminary data.</text>
</comment>
<sequence length="61" mass="7092">MSQHCVIQKMRLYSSYFTLHVRWYCVATRITHLDKPIGMPLLAACLKLELFRIDGKGGWPP</sequence>
<dbReference type="Proteomes" id="UP001138460">
    <property type="component" value="Unassembled WGS sequence"/>
</dbReference>
<dbReference type="EMBL" id="NWTM01000001">
    <property type="protein sequence ID" value="RYC45787.1"/>
    <property type="molecule type" value="Genomic_DNA"/>
</dbReference>
<reference evidence="1 2" key="1">
    <citation type="journal article" date="2018" name="Syst. Appl. Microbiol.">
        <title>Pectobacterium zantedeschiae sp. nov. a new species of a soft rot pathogen isolated from Calla lily (Zantedeschia spp.).</title>
        <authorList>
            <person name="Waleron M."/>
            <person name="Misztak A."/>
            <person name="Waleron M."/>
            <person name="Franczuk M."/>
            <person name="Jonca J."/>
            <person name="Wielgomas B."/>
            <person name="Mikicinski A."/>
            <person name="Popovic T."/>
            <person name="Waleron K."/>
        </authorList>
    </citation>
    <scope>NUCLEOTIDE SEQUENCE [LARGE SCALE GENOMIC DNA]</scope>
    <source>
        <strain evidence="1 2">9M</strain>
    </source>
</reference>
<evidence type="ECO:0000313" key="1">
    <source>
        <dbReference type="EMBL" id="RYC45787.1"/>
    </source>
</evidence>
<evidence type="ECO:0000313" key="2">
    <source>
        <dbReference type="Proteomes" id="UP001138460"/>
    </source>
</evidence>
<gene>
    <name evidence="1" type="ORF">CLR69_12720</name>
</gene>
<keyword evidence="2" id="KW-1185">Reference proteome</keyword>
<accession>A0A9X8JLQ1</accession>
<name>A0A9X8JLQ1_9GAMM</name>
<protein>
    <submittedName>
        <fullName evidence="1">Uncharacterized protein</fullName>
    </submittedName>
</protein>
<proteinExistence type="predicted"/>